<dbReference type="InterPro" id="IPR037000">
    <property type="entry name" value="Ski_DNA-bd_sf"/>
</dbReference>
<proteinExistence type="predicted"/>
<feature type="region of interest" description="Disordered" evidence="1">
    <location>
        <begin position="434"/>
        <end position="505"/>
    </location>
</feature>
<feature type="compositionally biased region" description="Basic and acidic residues" evidence="1">
    <location>
        <begin position="441"/>
        <end position="458"/>
    </location>
</feature>
<feature type="compositionally biased region" description="Low complexity" evidence="1">
    <location>
        <begin position="479"/>
        <end position="496"/>
    </location>
</feature>
<dbReference type="PANTHER" id="PTHR12577">
    <property type="entry name" value="DACHSHUND"/>
    <property type="match status" value="1"/>
</dbReference>
<dbReference type="OrthoDB" id="6436112at2759"/>
<protein>
    <submittedName>
        <fullName evidence="2">Dachshund like 1</fullName>
    </submittedName>
</protein>
<dbReference type="GO" id="GO:0000981">
    <property type="term" value="F:DNA-binding transcription factor activity, RNA polymerase II-specific"/>
    <property type="evidence" value="ECO:0007669"/>
    <property type="project" value="TreeGrafter"/>
</dbReference>
<feature type="compositionally biased region" description="Basic residues" evidence="1">
    <location>
        <begin position="73"/>
        <end position="83"/>
    </location>
</feature>
<feature type="compositionally biased region" description="Basic and acidic residues" evidence="1">
    <location>
        <begin position="529"/>
        <end position="542"/>
    </location>
</feature>
<evidence type="ECO:0000256" key="1">
    <source>
        <dbReference type="SAM" id="MobiDB-lite"/>
    </source>
</evidence>
<organism evidence="2 3">
    <name type="scientific">Pseudolycoriella hygida</name>
    <dbReference type="NCBI Taxonomy" id="35572"/>
    <lineage>
        <taxon>Eukaryota</taxon>
        <taxon>Metazoa</taxon>
        <taxon>Ecdysozoa</taxon>
        <taxon>Arthropoda</taxon>
        <taxon>Hexapoda</taxon>
        <taxon>Insecta</taxon>
        <taxon>Pterygota</taxon>
        <taxon>Neoptera</taxon>
        <taxon>Endopterygota</taxon>
        <taxon>Diptera</taxon>
        <taxon>Nematocera</taxon>
        <taxon>Sciaroidea</taxon>
        <taxon>Sciaridae</taxon>
        <taxon>Pseudolycoriella</taxon>
    </lineage>
</organism>
<dbReference type="EMBL" id="WJQU01000001">
    <property type="protein sequence ID" value="KAJ6650045.1"/>
    <property type="molecule type" value="Genomic_DNA"/>
</dbReference>
<evidence type="ECO:0000313" key="3">
    <source>
        <dbReference type="Proteomes" id="UP001151699"/>
    </source>
</evidence>
<feature type="compositionally biased region" description="Basic and acidic residues" evidence="1">
    <location>
        <begin position="188"/>
        <end position="204"/>
    </location>
</feature>
<dbReference type="InterPro" id="IPR052417">
    <property type="entry name" value="Dachshund_domain"/>
</dbReference>
<dbReference type="GO" id="GO:0000978">
    <property type="term" value="F:RNA polymerase II cis-regulatory region sequence-specific DNA binding"/>
    <property type="evidence" value="ECO:0007669"/>
    <property type="project" value="TreeGrafter"/>
</dbReference>
<name>A0A9Q0SAK6_9DIPT</name>
<feature type="region of interest" description="Disordered" evidence="1">
    <location>
        <begin position="188"/>
        <end position="329"/>
    </location>
</feature>
<feature type="compositionally biased region" description="Low complexity" evidence="1">
    <location>
        <begin position="301"/>
        <end position="320"/>
    </location>
</feature>
<dbReference type="Gene3D" id="3.10.260.20">
    <property type="entry name" value="Ski"/>
    <property type="match status" value="1"/>
</dbReference>
<feature type="region of interest" description="Disordered" evidence="1">
    <location>
        <begin position="529"/>
        <end position="562"/>
    </location>
</feature>
<feature type="compositionally biased region" description="Polar residues" evidence="1">
    <location>
        <begin position="552"/>
        <end position="562"/>
    </location>
</feature>
<dbReference type="SUPFAM" id="SSF46955">
    <property type="entry name" value="Putative DNA-binding domain"/>
    <property type="match status" value="1"/>
</dbReference>
<accession>A0A9Q0SAK6</accession>
<dbReference type="InterPro" id="IPR009061">
    <property type="entry name" value="DNA-bd_dom_put_sf"/>
</dbReference>
<dbReference type="GO" id="GO:0005667">
    <property type="term" value="C:transcription regulator complex"/>
    <property type="evidence" value="ECO:0007669"/>
    <property type="project" value="TreeGrafter"/>
</dbReference>
<dbReference type="AlphaFoldDB" id="A0A9Q0SAK6"/>
<feature type="compositionally biased region" description="Polar residues" evidence="1">
    <location>
        <begin position="281"/>
        <end position="300"/>
    </location>
</feature>
<feature type="compositionally biased region" description="Acidic residues" evidence="1">
    <location>
        <begin position="250"/>
        <end position="274"/>
    </location>
</feature>
<gene>
    <name evidence="2" type="primary">Dach1</name>
    <name evidence="2" type="ORF">Bhyg_05288</name>
</gene>
<evidence type="ECO:0000313" key="2">
    <source>
        <dbReference type="EMBL" id="KAJ6650045.1"/>
    </source>
</evidence>
<feature type="compositionally biased region" description="Basic and acidic residues" evidence="1">
    <location>
        <begin position="466"/>
        <end position="475"/>
    </location>
</feature>
<reference evidence="2" key="1">
    <citation type="submission" date="2022-07" db="EMBL/GenBank/DDBJ databases">
        <authorList>
            <person name="Trinca V."/>
            <person name="Uliana J.V.C."/>
            <person name="Torres T.T."/>
            <person name="Ward R.J."/>
            <person name="Monesi N."/>
        </authorList>
    </citation>
    <scope>NUCLEOTIDE SEQUENCE</scope>
    <source>
        <strain evidence="2">HSMRA1968</strain>
        <tissue evidence="2">Whole embryos</tissue>
    </source>
</reference>
<sequence length="562" mass="63148">MQDETKEKNEYNRKLLELRELGLGAIQPGVNRCKLLSCKDFDILYRDCTTASSRPGRPPKRGPVGLSLPASHLSHHPQLKKHRLDNGDYPYENGHLNDMSRLEKSPLLANGYNPPPHLNHMQFMQMNHHPGAMMSPGLPPHGLPRPDGTMMKSQPGMPGMDAIARSGIWENCRAAYEDIVKHLERLREERGDERSHSIDPKPRDLSSQNGSSNGHSPVLNLSKSGGLDQGSTGDQSDRSEGHSPPPSIRDEEENISDDNVSDVDDREEKEEDLSETERDMSQQQPTTAPNSDSHQQAINYSSLAATAAAVAASGVKSSASGPEQQNLSSTETLLRNIQSLLTVAADNARQQERQISYEKAELKMDVLRERECKDSMERQFSEERKLRILYQKRFKKERKVRVRLQQQLESELKRRNQIEDALKASGAPAEALRLLSVDNQSSDRRADQRPASADRRTESPYTQTSVRDRDRDREAATVPTSQASQQSNQQQAQPPADGKPWNYPGLDLMATGAFWQNYSESLAQEIELERKARQQSGERDVKSPLQDRPNYYKNSVLFSSAT</sequence>
<feature type="region of interest" description="Disordered" evidence="1">
    <location>
        <begin position="49"/>
        <end position="84"/>
    </location>
</feature>
<dbReference type="Proteomes" id="UP001151699">
    <property type="component" value="Chromosome A"/>
</dbReference>
<comment type="caution">
    <text evidence="2">The sequence shown here is derived from an EMBL/GenBank/DDBJ whole genome shotgun (WGS) entry which is preliminary data.</text>
</comment>
<feature type="compositionally biased region" description="Polar residues" evidence="1">
    <location>
        <begin position="205"/>
        <end position="234"/>
    </location>
</feature>
<dbReference type="PANTHER" id="PTHR12577:SF6">
    <property type="entry name" value="DACHSHUND, ISOFORM B"/>
    <property type="match status" value="1"/>
</dbReference>
<keyword evidence="3" id="KW-1185">Reference proteome</keyword>
<dbReference type="GO" id="GO:0005634">
    <property type="term" value="C:nucleus"/>
    <property type="evidence" value="ECO:0007669"/>
    <property type="project" value="TreeGrafter"/>
</dbReference>